<dbReference type="RefSeq" id="WP_129604307.1">
    <property type="nucleotide sequence ID" value="NZ_CP035544.1"/>
</dbReference>
<dbReference type="Gene3D" id="3.60.120.10">
    <property type="entry name" value="Anthranilate synthase"/>
    <property type="match status" value="1"/>
</dbReference>
<dbReference type="InterPro" id="IPR004561">
    <property type="entry name" value="IsoChor_synthase"/>
</dbReference>
<dbReference type="SUPFAM" id="SSF56322">
    <property type="entry name" value="ADC synthase"/>
    <property type="match status" value="1"/>
</dbReference>
<feature type="domain" description="Chorismate-utilising enzyme C-terminal" evidence="6">
    <location>
        <begin position="104"/>
        <end position="347"/>
    </location>
</feature>
<sequence>MPSPKNKIQDELLAQLEAHHQNHLPFVIFKYPGASELKAILQSDASLNFTSNFTEPGFVFSPFDDGQRTILLRPDDVLIAKLHNTELPKESSLRQHIEDQKEASRYKKLVADAITAIQQHDLRKVVLSRPIEVATANSAINIFNQLSREYPTAFCYCWYHPKVGCWVGATPEILLKVQGAQFTTVALAGTIEKSGTEKPNWQAKEREEQQLVTQYILEVAADLGIEVNSSEAQTTDAGALWHLKTTLSGKVQPEQIASMIRSLHPTPAVCGIPLKESMYYIEQHEGYPRKFYTGYLGEIKEGSQREIQLFVNLRCMEYREGKAIVYVGGGITRDSDPEKEWQETIAKSRTILKVL</sequence>
<evidence type="ECO:0000256" key="4">
    <source>
        <dbReference type="ARBA" id="ARBA00023235"/>
    </source>
</evidence>
<dbReference type="Proteomes" id="UP000290889">
    <property type="component" value="Chromosome"/>
</dbReference>
<keyword evidence="8" id="KW-1185">Reference proteome</keyword>
<name>A0A411E9D3_9FLAO</name>
<protein>
    <recommendedName>
        <fullName evidence="3">isochorismate synthase</fullName>
        <ecNumber evidence="3">5.4.4.2</ecNumber>
    </recommendedName>
    <alternativeName>
        <fullName evidence="5">Isochorismate mutase</fullName>
    </alternativeName>
</protein>
<dbReference type="EC" id="5.4.4.2" evidence="3"/>
<dbReference type="AlphaFoldDB" id="A0A411E9D3"/>
<evidence type="ECO:0000313" key="7">
    <source>
        <dbReference type="EMBL" id="QBA64321.1"/>
    </source>
</evidence>
<keyword evidence="4 7" id="KW-0413">Isomerase</keyword>
<evidence type="ECO:0000259" key="6">
    <source>
        <dbReference type="Pfam" id="PF00425"/>
    </source>
</evidence>
<proteinExistence type="inferred from homology"/>
<dbReference type="OrthoDB" id="9806579at2"/>
<dbReference type="GO" id="GO:0008909">
    <property type="term" value="F:isochorismate synthase activity"/>
    <property type="evidence" value="ECO:0007669"/>
    <property type="project" value="UniProtKB-EC"/>
</dbReference>
<evidence type="ECO:0000256" key="3">
    <source>
        <dbReference type="ARBA" id="ARBA00012824"/>
    </source>
</evidence>
<dbReference type="Pfam" id="PF00425">
    <property type="entry name" value="Chorismate_bind"/>
    <property type="match status" value="1"/>
</dbReference>
<dbReference type="EMBL" id="CP035544">
    <property type="protein sequence ID" value="QBA64321.1"/>
    <property type="molecule type" value="Genomic_DNA"/>
</dbReference>
<comment type="similarity">
    <text evidence="2">Belongs to the isochorismate synthase family.</text>
</comment>
<evidence type="ECO:0000256" key="5">
    <source>
        <dbReference type="ARBA" id="ARBA00041564"/>
    </source>
</evidence>
<comment type="catalytic activity">
    <reaction evidence="1">
        <text>chorismate = isochorismate</text>
        <dbReference type="Rhea" id="RHEA:18985"/>
        <dbReference type="ChEBI" id="CHEBI:29748"/>
        <dbReference type="ChEBI" id="CHEBI:29780"/>
        <dbReference type="EC" id="5.4.4.2"/>
    </reaction>
</comment>
<dbReference type="NCBIfam" id="TIGR00543">
    <property type="entry name" value="isochor_syn"/>
    <property type="match status" value="1"/>
</dbReference>
<organism evidence="7 8">
    <name type="scientific">Muriicola soli</name>
    <dbReference type="NCBI Taxonomy" id="2507538"/>
    <lineage>
        <taxon>Bacteria</taxon>
        <taxon>Pseudomonadati</taxon>
        <taxon>Bacteroidota</taxon>
        <taxon>Flavobacteriia</taxon>
        <taxon>Flavobacteriales</taxon>
        <taxon>Flavobacteriaceae</taxon>
        <taxon>Muriicola</taxon>
    </lineage>
</organism>
<dbReference type="PANTHER" id="PTHR42839">
    <property type="entry name" value="ISOCHORISMATE SYNTHASE ENTC"/>
    <property type="match status" value="1"/>
</dbReference>
<gene>
    <name evidence="7" type="ORF">EQY75_07120</name>
</gene>
<reference evidence="7 8" key="1">
    <citation type="submission" date="2019-01" db="EMBL/GenBank/DDBJ databases">
        <title>Muriicola soli sp. nov., isolated from soil.</title>
        <authorList>
            <person name="Kang H.J."/>
            <person name="Kim S.B."/>
        </authorList>
    </citation>
    <scope>NUCLEOTIDE SEQUENCE [LARGE SCALE GENOMIC DNA]</scope>
    <source>
        <strain evidence="7 8">MMS17-SY002</strain>
    </source>
</reference>
<dbReference type="PANTHER" id="PTHR42839:SF2">
    <property type="entry name" value="ISOCHORISMATE SYNTHASE ENTC"/>
    <property type="match status" value="1"/>
</dbReference>
<dbReference type="KEGG" id="mur:EQY75_07120"/>
<dbReference type="InterPro" id="IPR015890">
    <property type="entry name" value="Chorismate_C"/>
</dbReference>
<evidence type="ECO:0000256" key="2">
    <source>
        <dbReference type="ARBA" id="ARBA00005297"/>
    </source>
</evidence>
<accession>A0A411E9D3</accession>
<evidence type="ECO:0000313" key="8">
    <source>
        <dbReference type="Proteomes" id="UP000290889"/>
    </source>
</evidence>
<dbReference type="InterPro" id="IPR005801">
    <property type="entry name" value="ADC_synthase"/>
</dbReference>
<evidence type="ECO:0000256" key="1">
    <source>
        <dbReference type="ARBA" id="ARBA00000799"/>
    </source>
</evidence>